<dbReference type="SMART" id="SM00256">
    <property type="entry name" value="FBOX"/>
    <property type="match status" value="1"/>
</dbReference>
<dbReference type="AlphaFoldDB" id="A0A834W951"/>
<dbReference type="InterPro" id="IPR006527">
    <property type="entry name" value="F-box-assoc_dom_typ1"/>
</dbReference>
<name>A0A834W951_9FABA</name>
<dbReference type="Gene3D" id="1.20.1280.50">
    <property type="match status" value="1"/>
</dbReference>
<evidence type="ECO:0000259" key="1">
    <source>
        <dbReference type="PROSITE" id="PS50181"/>
    </source>
</evidence>
<dbReference type="SUPFAM" id="SSF81383">
    <property type="entry name" value="F-box domain"/>
    <property type="match status" value="2"/>
</dbReference>
<proteinExistence type="predicted"/>
<dbReference type="Pfam" id="PF00646">
    <property type="entry name" value="F-box"/>
    <property type="match status" value="1"/>
</dbReference>
<feature type="domain" description="F-box" evidence="1">
    <location>
        <begin position="49"/>
        <end position="99"/>
    </location>
</feature>
<dbReference type="Pfam" id="PF07734">
    <property type="entry name" value="FBA_1"/>
    <property type="match status" value="1"/>
</dbReference>
<keyword evidence="3" id="KW-1185">Reference proteome</keyword>
<dbReference type="PANTHER" id="PTHR31672:SF13">
    <property type="entry name" value="F-BOX PROTEIN CPR30-LIKE"/>
    <property type="match status" value="1"/>
</dbReference>
<dbReference type="SUPFAM" id="SSF50965">
    <property type="entry name" value="Galactose oxidase, central domain"/>
    <property type="match status" value="1"/>
</dbReference>
<organism evidence="2 3">
    <name type="scientific">Senna tora</name>
    <dbReference type="NCBI Taxonomy" id="362788"/>
    <lineage>
        <taxon>Eukaryota</taxon>
        <taxon>Viridiplantae</taxon>
        <taxon>Streptophyta</taxon>
        <taxon>Embryophyta</taxon>
        <taxon>Tracheophyta</taxon>
        <taxon>Spermatophyta</taxon>
        <taxon>Magnoliopsida</taxon>
        <taxon>eudicotyledons</taxon>
        <taxon>Gunneridae</taxon>
        <taxon>Pentapetalae</taxon>
        <taxon>rosids</taxon>
        <taxon>fabids</taxon>
        <taxon>Fabales</taxon>
        <taxon>Fabaceae</taxon>
        <taxon>Caesalpinioideae</taxon>
        <taxon>Cassia clade</taxon>
        <taxon>Senna</taxon>
    </lineage>
</organism>
<dbReference type="InterPro" id="IPR001810">
    <property type="entry name" value="F-box_dom"/>
</dbReference>
<reference evidence="2" key="1">
    <citation type="submission" date="2020-09" db="EMBL/GenBank/DDBJ databases">
        <title>Genome-Enabled Discovery of Anthraquinone Biosynthesis in Senna tora.</title>
        <authorList>
            <person name="Kang S.-H."/>
            <person name="Pandey R.P."/>
            <person name="Lee C.-M."/>
            <person name="Sim J.-S."/>
            <person name="Jeong J.-T."/>
            <person name="Choi B.-S."/>
            <person name="Jung M."/>
            <person name="Ginzburg D."/>
            <person name="Zhao K."/>
            <person name="Won S.Y."/>
            <person name="Oh T.-J."/>
            <person name="Yu Y."/>
            <person name="Kim N.-H."/>
            <person name="Lee O.R."/>
            <person name="Lee T.-H."/>
            <person name="Bashyal P."/>
            <person name="Kim T.-S."/>
            <person name="Lee W.-H."/>
            <person name="Kawkins C."/>
            <person name="Kim C.-K."/>
            <person name="Kim J.S."/>
            <person name="Ahn B.O."/>
            <person name="Rhee S.Y."/>
            <person name="Sohng J.K."/>
        </authorList>
    </citation>
    <scope>NUCLEOTIDE SEQUENCE</scope>
    <source>
        <tissue evidence="2">Leaf</tissue>
    </source>
</reference>
<dbReference type="Pfam" id="PF08268">
    <property type="entry name" value="FBA_3"/>
    <property type="match status" value="1"/>
</dbReference>
<dbReference type="InterPro" id="IPR011043">
    <property type="entry name" value="Gal_Oxase/kelch_b-propeller"/>
</dbReference>
<dbReference type="EMBL" id="JAAIUW010000010">
    <property type="protein sequence ID" value="KAF7813727.1"/>
    <property type="molecule type" value="Genomic_DNA"/>
</dbReference>
<protein>
    <submittedName>
        <fullName evidence="2">F-box/kelch-repeat protein</fullName>
    </submittedName>
</protein>
<dbReference type="Proteomes" id="UP000634136">
    <property type="component" value="Unassembled WGS sequence"/>
</dbReference>
<dbReference type="OrthoDB" id="591557at2759"/>
<dbReference type="InterPro" id="IPR050796">
    <property type="entry name" value="SCF_F-box_component"/>
</dbReference>
<dbReference type="NCBIfam" id="TIGR01640">
    <property type="entry name" value="F_box_assoc_1"/>
    <property type="match status" value="2"/>
</dbReference>
<sequence length="781" mass="88885">MCYDFRRIIHSSHRQEQATTSSVKNLPEHHRQQHFLTSLPHASFLSTSLITMKNLPEHLLINILLRLPVKSLLRFKSVSKLWRSLISDPYFANSHYQRSSFLPRRLLHIADSQVRSIDFNSSFHDDSALVHPPFPITPPLPYLRVWGSSRGFVLLDDFNNFYMWNPSTASYKRLPYFSMPSQFSPFIYGFGYDASNDDYLALIAAYNPSDANYASNSQIFSFKSNSWKKLEGTNFPYINIVDEPLAGSFLNGAIHWLAYRHDTSVQLILGFDLTERKFMEIPLADEFDCILSFCFLATLGECLSLCVVDDTADIWLMKEYGVKSSWTKSVVVSLVDIPTDFFLPIASTQSGEIVGSDSFSELVKCNDKGEVLERRAYCYKGFEAVTYTETLFSIACDNVEASLLSENQFMEELALNCPYISLMDDPKDVNGANHWLAKKDYRNHRKLSLLRFKSVSKLWRSLISDPIFAISHFQCSSSFPDNKLLHIDGSKVQSIDLHSSLCDDSAVVELNFPIPPLPSKIWGSCRGFVLLDDYDLYVWNPSTGSCKVVPYFTMPSRSATFIYGFGYDELNDDYLVVLATHDPGYANSPSECQFFSIKANSWKQIDEDTYFPYMNAVGKPRAGSFLNGAIHWLAFRYDSSVELILAFNVSERNFIEIHLLEYFYEILDCCYLGTLGGCLSLCELDEDTTTNIWLMKEYGLKSSWTKSIVVSLDNIPTNYFCSIGLTQSGEIVGTDGESGLVKCNDKGDVLEYRECIDNDNDRYRSFETITYTETLLSLPGR</sequence>
<dbReference type="InterPro" id="IPR017451">
    <property type="entry name" value="F-box-assoc_interact_dom"/>
</dbReference>
<dbReference type="PROSITE" id="PS50181">
    <property type="entry name" value="FBOX"/>
    <property type="match status" value="1"/>
</dbReference>
<comment type="caution">
    <text evidence="2">The sequence shown here is derived from an EMBL/GenBank/DDBJ whole genome shotgun (WGS) entry which is preliminary data.</text>
</comment>
<gene>
    <name evidence="2" type="ORF">G2W53_034703</name>
</gene>
<dbReference type="InterPro" id="IPR036047">
    <property type="entry name" value="F-box-like_dom_sf"/>
</dbReference>
<dbReference type="CDD" id="cd22157">
    <property type="entry name" value="F-box_AtFBW1-like"/>
    <property type="match status" value="1"/>
</dbReference>
<dbReference type="InterPro" id="IPR013187">
    <property type="entry name" value="F-box-assoc_dom_typ3"/>
</dbReference>
<dbReference type="PANTHER" id="PTHR31672">
    <property type="entry name" value="BNACNNG10540D PROTEIN"/>
    <property type="match status" value="1"/>
</dbReference>
<evidence type="ECO:0000313" key="2">
    <source>
        <dbReference type="EMBL" id="KAF7813727.1"/>
    </source>
</evidence>
<evidence type="ECO:0000313" key="3">
    <source>
        <dbReference type="Proteomes" id="UP000634136"/>
    </source>
</evidence>
<accession>A0A834W951</accession>